<keyword evidence="2" id="KW-1185">Reference proteome</keyword>
<gene>
    <name evidence="1" type="ORF">SARC_17653</name>
</gene>
<name>A0A0L0F115_9EUKA</name>
<evidence type="ECO:0000313" key="1">
    <source>
        <dbReference type="EMBL" id="KNC69828.1"/>
    </source>
</evidence>
<protein>
    <submittedName>
        <fullName evidence="1">Uncharacterized protein</fullName>
    </submittedName>
</protein>
<accession>A0A0L0F115</accession>
<dbReference type="EMBL" id="KQ253164">
    <property type="protein sequence ID" value="KNC69828.1"/>
    <property type="molecule type" value="Genomic_DNA"/>
</dbReference>
<organism evidence="1 2">
    <name type="scientific">Sphaeroforma arctica JP610</name>
    <dbReference type="NCBI Taxonomy" id="667725"/>
    <lineage>
        <taxon>Eukaryota</taxon>
        <taxon>Ichthyosporea</taxon>
        <taxon>Ichthyophonida</taxon>
        <taxon>Sphaeroforma</taxon>
    </lineage>
</organism>
<dbReference type="RefSeq" id="XP_014143730.1">
    <property type="nucleotide sequence ID" value="XM_014288255.1"/>
</dbReference>
<reference evidence="1 2" key="1">
    <citation type="submission" date="2011-02" db="EMBL/GenBank/DDBJ databases">
        <title>The Genome Sequence of Sphaeroforma arctica JP610.</title>
        <authorList>
            <consortium name="The Broad Institute Genome Sequencing Platform"/>
            <person name="Russ C."/>
            <person name="Cuomo C."/>
            <person name="Young S.K."/>
            <person name="Zeng Q."/>
            <person name="Gargeya S."/>
            <person name="Alvarado L."/>
            <person name="Berlin A."/>
            <person name="Chapman S.B."/>
            <person name="Chen Z."/>
            <person name="Freedman E."/>
            <person name="Gellesch M."/>
            <person name="Goldberg J."/>
            <person name="Griggs A."/>
            <person name="Gujja S."/>
            <person name="Heilman E."/>
            <person name="Heiman D."/>
            <person name="Howarth C."/>
            <person name="Mehta T."/>
            <person name="Neiman D."/>
            <person name="Pearson M."/>
            <person name="Roberts A."/>
            <person name="Saif S."/>
            <person name="Shea T."/>
            <person name="Shenoy N."/>
            <person name="Sisk P."/>
            <person name="Stolte C."/>
            <person name="Sykes S."/>
            <person name="White J."/>
            <person name="Yandava C."/>
            <person name="Burger G."/>
            <person name="Gray M.W."/>
            <person name="Holland P.W.H."/>
            <person name="King N."/>
            <person name="Lang F.B.F."/>
            <person name="Roger A.J."/>
            <person name="Ruiz-Trillo I."/>
            <person name="Haas B."/>
            <person name="Nusbaum C."/>
            <person name="Birren B."/>
        </authorList>
    </citation>
    <scope>NUCLEOTIDE SEQUENCE [LARGE SCALE GENOMIC DNA]</scope>
    <source>
        <strain evidence="1 2">JP610</strain>
    </source>
</reference>
<dbReference type="Proteomes" id="UP000054560">
    <property type="component" value="Unassembled WGS sequence"/>
</dbReference>
<proteinExistence type="predicted"/>
<dbReference type="GeneID" id="25918157"/>
<sequence>MLYLLADPQCKGNPQASDAVEEVETTKEDAIATERRNKMLAAKARQKAILDKFK</sequence>
<evidence type="ECO:0000313" key="2">
    <source>
        <dbReference type="Proteomes" id="UP000054560"/>
    </source>
</evidence>
<dbReference type="AlphaFoldDB" id="A0A0L0F115"/>
<feature type="non-terminal residue" evidence="1">
    <location>
        <position position="54"/>
    </location>
</feature>